<protein>
    <recommendedName>
        <fullName evidence="1">MADF domain-containing protein</fullName>
    </recommendedName>
</protein>
<feature type="domain" description="MADF" evidence="1">
    <location>
        <begin position="10"/>
        <end position="103"/>
    </location>
</feature>
<keyword evidence="3" id="KW-1185">Reference proteome</keyword>
<evidence type="ECO:0000313" key="3">
    <source>
        <dbReference type="Proteomes" id="UP000663880"/>
    </source>
</evidence>
<sequence>MDWSQDETFKFIELFQKERIIWDPKHKCHKNSQKVSDAWARLSEIMGRSQTELKNKKNSLMATFRQLLRRKKQSVRSGAGEDDIYKPVWLYYDAMETFLASIYECNTTVSTEERQDVSKIKLSTYLFS</sequence>
<comment type="caution">
    <text evidence="2">The sequence shown here is derived from an EMBL/GenBank/DDBJ whole genome shotgun (WGS) entry which is preliminary data.</text>
</comment>
<dbReference type="EMBL" id="CAJOBZ010000070">
    <property type="protein sequence ID" value="CAF4947212.1"/>
    <property type="molecule type" value="Genomic_DNA"/>
</dbReference>
<name>A0A821XMX5_9NEOP</name>
<proteinExistence type="predicted"/>
<accession>A0A821XMX5</accession>
<dbReference type="Pfam" id="PF10545">
    <property type="entry name" value="MADF_DNA_bdg"/>
    <property type="match status" value="1"/>
</dbReference>
<reference evidence="2" key="1">
    <citation type="submission" date="2021-02" db="EMBL/GenBank/DDBJ databases">
        <authorList>
            <person name="Steward A R."/>
        </authorList>
    </citation>
    <scope>NUCLEOTIDE SEQUENCE</scope>
</reference>
<dbReference type="SMART" id="SM00595">
    <property type="entry name" value="MADF"/>
    <property type="match status" value="1"/>
</dbReference>
<dbReference type="PROSITE" id="PS51029">
    <property type="entry name" value="MADF"/>
    <property type="match status" value="1"/>
</dbReference>
<organism evidence="2 3">
    <name type="scientific">Pieris macdunnoughi</name>
    <dbReference type="NCBI Taxonomy" id="345717"/>
    <lineage>
        <taxon>Eukaryota</taxon>
        <taxon>Metazoa</taxon>
        <taxon>Ecdysozoa</taxon>
        <taxon>Arthropoda</taxon>
        <taxon>Hexapoda</taxon>
        <taxon>Insecta</taxon>
        <taxon>Pterygota</taxon>
        <taxon>Neoptera</taxon>
        <taxon>Endopterygota</taxon>
        <taxon>Lepidoptera</taxon>
        <taxon>Glossata</taxon>
        <taxon>Ditrysia</taxon>
        <taxon>Papilionoidea</taxon>
        <taxon>Pieridae</taxon>
        <taxon>Pierinae</taxon>
        <taxon>Pieris</taxon>
    </lineage>
</organism>
<dbReference type="Proteomes" id="UP000663880">
    <property type="component" value="Unassembled WGS sequence"/>
</dbReference>
<gene>
    <name evidence="2" type="ORF">PMACD_LOCUS15297</name>
</gene>
<dbReference type="InterPro" id="IPR006578">
    <property type="entry name" value="MADF-dom"/>
</dbReference>
<dbReference type="OrthoDB" id="6776070at2759"/>
<evidence type="ECO:0000259" key="1">
    <source>
        <dbReference type="PROSITE" id="PS51029"/>
    </source>
</evidence>
<dbReference type="PANTHER" id="PTHR21505:SF12">
    <property type="entry name" value="MADF DOMAIN-CONTAINING PROTEIN-RELATED"/>
    <property type="match status" value="1"/>
</dbReference>
<dbReference type="AlphaFoldDB" id="A0A821XMX5"/>
<dbReference type="PANTHER" id="PTHR21505">
    <property type="entry name" value="MADF DOMAIN-CONTAINING PROTEIN-RELATED"/>
    <property type="match status" value="1"/>
</dbReference>
<evidence type="ECO:0000313" key="2">
    <source>
        <dbReference type="EMBL" id="CAF4947212.1"/>
    </source>
</evidence>